<protein>
    <submittedName>
        <fullName evidence="1">Uncharacterized protein</fullName>
    </submittedName>
</protein>
<name>A0ACB9C562_ARCLA</name>
<evidence type="ECO:0000313" key="1">
    <source>
        <dbReference type="EMBL" id="KAI3729370.1"/>
    </source>
</evidence>
<sequence length="152" mass="17629">MTIDEVMDECKLFYFAGQETTASLLVWMMILLSKHQEWQSRAREEVLNVFRNKSLDLDGLNHLYVVTMIIHEVLRLYPPAVGLPRRINRDITVRGRTLPSGTEVRVPVMLLHYDEETWGADVKEFKPKRFSGGVSKAVKNQVTYLPFVKYIS</sequence>
<proteinExistence type="predicted"/>
<dbReference type="EMBL" id="CM042051">
    <property type="protein sequence ID" value="KAI3729370.1"/>
    <property type="molecule type" value="Genomic_DNA"/>
</dbReference>
<gene>
    <name evidence="1" type="ORF">L6452_18026</name>
</gene>
<reference evidence="2" key="1">
    <citation type="journal article" date="2022" name="Mol. Ecol. Resour.">
        <title>The genomes of chicory, endive, great burdock and yacon provide insights into Asteraceae palaeo-polyploidization history and plant inulin production.</title>
        <authorList>
            <person name="Fan W."/>
            <person name="Wang S."/>
            <person name="Wang H."/>
            <person name="Wang A."/>
            <person name="Jiang F."/>
            <person name="Liu H."/>
            <person name="Zhao H."/>
            <person name="Xu D."/>
            <person name="Zhang Y."/>
        </authorList>
    </citation>
    <scope>NUCLEOTIDE SEQUENCE [LARGE SCALE GENOMIC DNA]</scope>
    <source>
        <strain evidence="2">cv. Niubang</strain>
    </source>
</reference>
<keyword evidence="2" id="KW-1185">Reference proteome</keyword>
<reference evidence="1 2" key="2">
    <citation type="journal article" date="2022" name="Mol. Ecol. Resour.">
        <title>The genomes of chicory, endive, great burdock and yacon provide insights into Asteraceae paleo-polyploidization history and plant inulin production.</title>
        <authorList>
            <person name="Fan W."/>
            <person name="Wang S."/>
            <person name="Wang H."/>
            <person name="Wang A."/>
            <person name="Jiang F."/>
            <person name="Liu H."/>
            <person name="Zhao H."/>
            <person name="Xu D."/>
            <person name="Zhang Y."/>
        </authorList>
    </citation>
    <scope>NUCLEOTIDE SEQUENCE [LARGE SCALE GENOMIC DNA]</scope>
    <source>
        <strain evidence="2">cv. Niubang</strain>
    </source>
</reference>
<dbReference type="Proteomes" id="UP001055879">
    <property type="component" value="Linkage Group LG05"/>
</dbReference>
<accession>A0ACB9C562</accession>
<evidence type="ECO:0000313" key="2">
    <source>
        <dbReference type="Proteomes" id="UP001055879"/>
    </source>
</evidence>
<organism evidence="1 2">
    <name type="scientific">Arctium lappa</name>
    <name type="common">Greater burdock</name>
    <name type="synonym">Lappa major</name>
    <dbReference type="NCBI Taxonomy" id="4217"/>
    <lineage>
        <taxon>Eukaryota</taxon>
        <taxon>Viridiplantae</taxon>
        <taxon>Streptophyta</taxon>
        <taxon>Embryophyta</taxon>
        <taxon>Tracheophyta</taxon>
        <taxon>Spermatophyta</taxon>
        <taxon>Magnoliopsida</taxon>
        <taxon>eudicotyledons</taxon>
        <taxon>Gunneridae</taxon>
        <taxon>Pentapetalae</taxon>
        <taxon>asterids</taxon>
        <taxon>campanulids</taxon>
        <taxon>Asterales</taxon>
        <taxon>Asteraceae</taxon>
        <taxon>Carduoideae</taxon>
        <taxon>Cardueae</taxon>
        <taxon>Arctiinae</taxon>
        <taxon>Arctium</taxon>
    </lineage>
</organism>
<comment type="caution">
    <text evidence="1">The sequence shown here is derived from an EMBL/GenBank/DDBJ whole genome shotgun (WGS) entry which is preliminary data.</text>
</comment>